<dbReference type="Proteomes" id="UP000799118">
    <property type="component" value="Unassembled WGS sequence"/>
</dbReference>
<feature type="non-terminal residue" evidence="1">
    <location>
        <position position="349"/>
    </location>
</feature>
<evidence type="ECO:0000313" key="1">
    <source>
        <dbReference type="EMBL" id="KAE9390971.1"/>
    </source>
</evidence>
<dbReference type="EMBL" id="ML769640">
    <property type="protein sequence ID" value="KAE9390971.1"/>
    <property type="molecule type" value="Genomic_DNA"/>
</dbReference>
<organism evidence="1 2">
    <name type="scientific">Gymnopus androsaceus JB14</name>
    <dbReference type="NCBI Taxonomy" id="1447944"/>
    <lineage>
        <taxon>Eukaryota</taxon>
        <taxon>Fungi</taxon>
        <taxon>Dikarya</taxon>
        <taxon>Basidiomycota</taxon>
        <taxon>Agaricomycotina</taxon>
        <taxon>Agaricomycetes</taxon>
        <taxon>Agaricomycetidae</taxon>
        <taxon>Agaricales</taxon>
        <taxon>Marasmiineae</taxon>
        <taxon>Omphalotaceae</taxon>
        <taxon>Gymnopus</taxon>
    </lineage>
</organism>
<dbReference type="AlphaFoldDB" id="A0A6A4GYV5"/>
<evidence type="ECO:0000313" key="2">
    <source>
        <dbReference type="Proteomes" id="UP000799118"/>
    </source>
</evidence>
<protein>
    <submittedName>
        <fullName evidence="1">Uncharacterized protein</fullName>
    </submittedName>
</protein>
<reference evidence="1" key="1">
    <citation type="journal article" date="2019" name="Environ. Microbiol.">
        <title>Fungal ecological strategies reflected in gene transcription - a case study of two litter decomposers.</title>
        <authorList>
            <person name="Barbi F."/>
            <person name="Kohler A."/>
            <person name="Barry K."/>
            <person name="Baskaran P."/>
            <person name="Daum C."/>
            <person name="Fauchery L."/>
            <person name="Ihrmark K."/>
            <person name="Kuo A."/>
            <person name="LaButti K."/>
            <person name="Lipzen A."/>
            <person name="Morin E."/>
            <person name="Grigoriev I.V."/>
            <person name="Henrissat B."/>
            <person name="Lindahl B."/>
            <person name="Martin F."/>
        </authorList>
    </citation>
    <scope>NUCLEOTIDE SEQUENCE</scope>
    <source>
        <strain evidence="1">JB14</strain>
    </source>
</reference>
<name>A0A6A4GYV5_9AGAR</name>
<sequence>MAHIISLAVITKTGLVEIFTELRRWSEAYRDARTHSERTAIVKNHGVRWSSFWLLEYWDPTRMLVIDAMHCILEGVVHYHCRHVLRLDASATQISADGFKYAFDWPWTLYDNETVPEGLKIPEKQVLSVIKVQKALSLAISGDKALTLEQLWSRLENQGTLASLKFVAHTLELPTTLHNLSAKVSMMHVHRACRTSKKPESIRAPTGVALTKSHFIALLLDWRLNQPHNSTAFIIPTGTPETLSFIQHVIRYCTTASWLNSVPKNYGESNAGTIKADEWRTLSTVYLPIALIILWGDDDGCAPPSDSFLLKAIDHTMALFQATIIACRYTVTSARAEAYQKYYNQWVGN</sequence>
<proteinExistence type="predicted"/>
<gene>
    <name evidence="1" type="ORF">BT96DRAFT_1062468</name>
</gene>
<dbReference type="OrthoDB" id="3234349at2759"/>
<keyword evidence="2" id="KW-1185">Reference proteome</keyword>
<accession>A0A6A4GYV5</accession>